<dbReference type="EMBL" id="ML119681">
    <property type="protein sequence ID" value="RPA81229.1"/>
    <property type="molecule type" value="Genomic_DNA"/>
</dbReference>
<sequence length="75" mass="9084">MHRQRLTKGKDIELYMLKQSKKREQNKRDKQASNLCPYLITVHIFGHEKDKEHVQEKNKKKKKSEKRVVKAVRIK</sequence>
<evidence type="ECO:0000256" key="1">
    <source>
        <dbReference type="SAM" id="MobiDB-lite"/>
    </source>
</evidence>
<name>A0A3N4I593_ASCIM</name>
<gene>
    <name evidence="2" type="ORF">BJ508DRAFT_115586</name>
</gene>
<evidence type="ECO:0000313" key="3">
    <source>
        <dbReference type="Proteomes" id="UP000275078"/>
    </source>
</evidence>
<evidence type="ECO:0000313" key="2">
    <source>
        <dbReference type="EMBL" id="RPA81229.1"/>
    </source>
</evidence>
<protein>
    <submittedName>
        <fullName evidence="2">Uncharacterized protein</fullName>
    </submittedName>
</protein>
<organism evidence="2 3">
    <name type="scientific">Ascobolus immersus RN42</name>
    <dbReference type="NCBI Taxonomy" id="1160509"/>
    <lineage>
        <taxon>Eukaryota</taxon>
        <taxon>Fungi</taxon>
        <taxon>Dikarya</taxon>
        <taxon>Ascomycota</taxon>
        <taxon>Pezizomycotina</taxon>
        <taxon>Pezizomycetes</taxon>
        <taxon>Pezizales</taxon>
        <taxon>Ascobolaceae</taxon>
        <taxon>Ascobolus</taxon>
    </lineage>
</organism>
<feature type="region of interest" description="Disordered" evidence="1">
    <location>
        <begin position="50"/>
        <end position="75"/>
    </location>
</feature>
<dbReference type="Proteomes" id="UP000275078">
    <property type="component" value="Unassembled WGS sequence"/>
</dbReference>
<proteinExistence type="predicted"/>
<accession>A0A3N4I593</accession>
<dbReference type="AlphaFoldDB" id="A0A3N4I593"/>
<reference evidence="2 3" key="1">
    <citation type="journal article" date="2018" name="Nat. Ecol. Evol.">
        <title>Pezizomycetes genomes reveal the molecular basis of ectomycorrhizal truffle lifestyle.</title>
        <authorList>
            <person name="Murat C."/>
            <person name="Payen T."/>
            <person name="Noel B."/>
            <person name="Kuo A."/>
            <person name="Morin E."/>
            <person name="Chen J."/>
            <person name="Kohler A."/>
            <person name="Krizsan K."/>
            <person name="Balestrini R."/>
            <person name="Da Silva C."/>
            <person name="Montanini B."/>
            <person name="Hainaut M."/>
            <person name="Levati E."/>
            <person name="Barry K.W."/>
            <person name="Belfiori B."/>
            <person name="Cichocki N."/>
            <person name="Clum A."/>
            <person name="Dockter R.B."/>
            <person name="Fauchery L."/>
            <person name="Guy J."/>
            <person name="Iotti M."/>
            <person name="Le Tacon F."/>
            <person name="Lindquist E.A."/>
            <person name="Lipzen A."/>
            <person name="Malagnac F."/>
            <person name="Mello A."/>
            <person name="Molinier V."/>
            <person name="Miyauchi S."/>
            <person name="Poulain J."/>
            <person name="Riccioni C."/>
            <person name="Rubini A."/>
            <person name="Sitrit Y."/>
            <person name="Splivallo R."/>
            <person name="Traeger S."/>
            <person name="Wang M."/>
            <person name="Zifcakova L."/>
            <person name="Wipf D."/>
            <person name="Zambonelli A."/>
            <person name="Paolocci F."/>
            <person name="Nowrousian M."/>
            <person name="Ottonello S."/>
            <person name="Baldrian P."/>
            <person name="Spatafora J.W."/>
            <person name="Henrissat B."/>
            <person name="Nagy L.G."/>
            <person name="Aury J.M."/>
            <person name="Wincker P."/>
            <person name="Grigoriev I.V."/>
            <person name="Bonfante P."/>
            <person name="Martin F.M."/>
        </authorList>
    </citation>
    <scope>NUCLEOTIDE SEQUENCE [LARGE SCALE GENOMIC DNA]</scope>
    <source>
        <strain evidence="2 3">RN42</strain>
    </source>
</reference>
<keyword evidence="3" id="KW-1185">Reference proteome</keyword>
<feature type="compositionally biased region" description="Basic residues" evidence="1">
    <location>
        <begin position="58"/>
        <end position="75"/>
    </location>
</feature>